<evidence type="ECO:0000313" key="1">
    <source>
        <dbReference type="EMBL" id="KKK97169.1"/>
    </source>
</evidence>
<accession>A0A0F9C3W7</accession>
<dbReference type="EMBL" id="LAZR01046170">
    <property type="protein sequence ID" value="KKK97169.1"/>
    <property type="molecule type" value="Genomic_DNA"/>
</dbReference>
<organism evidence="1">
    <name type="scientific">marine sediment metagenome</name>
    <dbReference type="NCBI Taxonomy" id="412755"/>
    <lineage>
        <taxon>unclassified sequences</taxon>
        <taxon>metagenomes</taxon>
        <taxon>ecological metagenomes</taxon>
    </lineage>
</organism>
<protein>
    <submittedName>
        <fullName evidence="1">Uncharacterized protein</fullName>
    </submittedName>
</protein>
<proteinExistence type="predicted"/>
<dbReference type="AlphaFoldDB" id="A0A0F9C3W7"/>
<sequence>LALKLLGPLAGGDKKLRDTLQGELTPLLAKAQAVDSDETQVGGRSDWNLARHGGLGITGVPERLL</sequence>
<gene>
    <name evidence="1" type="ORF">LCGC14_2655480</name>
</gene>
<name>A0A0F9C3W7_9ZZZZ</name>
<feature type="non-terminal residue" evidence="1">
    <location>
        <position position="1"/>
    </location>
</feature>
<reference evidence="1" key="1">
    <citation type="journal article" date="2015" name="Nature">
        <title>Complex archaea that bridge the gap between prokaryotes and eukaryotes.</title>
        <authorList>
            <person name="Spang A."/>
            <person name="Saw J.H."/>
            <person name="Jorgensen S.L."/>
            <person name="Zaremba-Niedzwiedzka K."/>
            <person name="Martijn J."/>
            <person name="Lind A.E."/>
            <person name="van Eijk R."/>
            <person name="Schleper C."/>
            <person name="Guy L."/>
            <person name="Ettema T.J."/>
        </authorList>
    </citation>
    <scope>NUCLEOTIDE SEQUENCE</scope>
</reference>
<comment type="caution">
    <text evidence="1">The sequence shown here is derived from an EMBL/GenBank/DDBJ whole genome shotgun (WGS) entry which is preliminary data.</text>
</comment>